<protein>
    <recommendedName>
        <fullName evidence="5">SHSP domain-containing protein</fullName>
    </recommendedName>
</protein>
<evidence type="ECO:0000313" key="4">
    <source>
        <dbReference type="Proteomes" id="UP000186817"/>
    </source>
</evidence>
<evidence type="ECO:0000256" key="1">
    <source>
        <dbReference type="SAM" id="MobiDB-lite"/>
    </source>
</evidence>
<reference evidence="3 4" key="1">
    <citation type="submission" date="2016-02" db="EMBL/GenBank/DDBJ databases">
        <title>Genome analysis of coral dinoflagellate symbionts highlights evolutionary adaptations to a symbiotic lifestyle.</title>
        <authorList>
            <person name="Aranda M."/>
            <person name="Li Y."/>
            <person name="Liew Y.J."/>
            <person name="Baumgarten S."/>
            <person name="Simakov O."/>
            <person name="Wilson M."/>
            <person name="Piel J."/>
            <person name="Ashoor H."/>
            <person name="Bougouffa S."/>
            <person name="Bajic V.B."/>
            <person name="Ryu T."/>
            <person name="Ravasi T."/>
            <person name="Bayer T."/>
            <person name="Micklem G."/>
            <person name="Kim H."/>
            <person name="Bhak J."/>
            <person name="Lajeunesse T.C."/>
            <person name="Voolstra C.R."/>
        </authorList>
    </citation>
    <scope>NUCLEOTIDE SEQUENCE [LARGE SCALE GENOMIC DNA]</scope>
    <source>
        <strain evidence="3 4">CCMP2467</strain>
    </source>
</reference>
<evidence type="ECO:0000256" key="2">
    <source>
        <dbReference type="SAM" id="SignalP"/>
    </source>
</evidence>
<proteinExistence type="predicted"/>
<feature type="region of interest" description="Disordered" evidence="1">
    <location>
        <begin position="195"/>
        <end position="268"/>
    </location>
</feature>
<keyword evidence="4" id="KW-1185">Reference proteome</keyword>
<feature type="compositionally biased region" description="Basic and acidic residues" evidence="1">
    <location>
        <begin position="258"/>
        <end position="268"/>
    </location>
</feature>
<name>A0A1Q9EYA9_SYMMI</name>
<dbReference type="AlphaFoldDB" id="A0A1Q9EYA9"/>
<gene>
    <name evidence="3" type="ORF">AK812_SmicGene3634</name>
</gene>
<dbReference type="OrthoDB" id="10371959at2759"/>
<dbReference type="EMBL" id="LSRX01000043">
    <property type="protein sequence ID" value="OLQ12434.1"/>
    <property type="molecule type" value="Genomic_DNA"/>
</dbReference>
<feature type="compositionally biased region" description="Basic and acidic residues" evidence="1">
    <location>
        <begin position="210"/>
        <end position="224"/>
    </location>
</feature>
<evidence type="ECO:0008006" key="5">
    <source>
        <dbReference type="Google" id="ProtNLM"/>
    </source>
</evidence>
<sequence>MIALRLIIASTLLTAGLAYSGDCRFEAVLVGPSAHGSEGQVARGPNKWRSSSYDFEPFHQFGGFGSHRAWPYHEEAYRPPCPQYKPMELGDWEEAITPYGGAYQLSVMLPGVHPQNRLVELLEGGRGVHISGYRQVPTRGRVRALECLPDDARLSRDGRYEILDAKVLFPQDADASQASVRHGRQGLEITAPLRREPRVRLPPRVPAEAMQHERPQPTVEETRRSSKPSVSSRRIATAELQMAPRTDGIEITEEEYPYPEKDPDAAEG</sequence>
<keyword evidence="2" id="KW-0732">Signal</keyword>
<dbReference type="Proteomes" id="UP000186817">
    <property type="component" value="Unassembled WGS sequence"/>
</dbReference>
<organism evidence="3 4">
    <name type="scientific">Symbiodinium microadriaticum</name>
    <name type="common">Dinoflagellate</name>
    <name type="synonym">Zooxanthella microadriatica</name>
    <dbReference type="NCBI Taxonomy" id="2951"/>
    <lineage>
        <taxon>Eukaryota</taxon>
        <taxon>Sar</taxon>
        <taxon>Alveolata</taxon>
        <taxon>Dinophyceae</taxon>
        <taxon>Suessiales</taxon>
        <taxon>Symbiodiniaceae</taxon>
        <taxon>Symbiodinium</taxon>
    </lineage>
</organism>
<accession>A0A1Q9EYA9</accession>
<feature type="signal peptide" evidence="2">
    <location>
        <begin position="1"/>
        <end position="18"/>
    </location>
</feature>
<feature type="chain" id="PRO_5013158622" description="SHSP domain-containing protein" evidence="2">
    <location>
        <begin position="19"/>
        <end position="268"/>
    </location>
</feature>
<comment type="caution">
    <text evidence="3">The sequence shown here is derived from an EMBL/GenBank/DDBJ whole genome shotgun (WGS) entry which is preliminary data.</text>
</comment>
<evidence type="ECO:0000313" key="3">
    <source>
        <dbReference type="EMBL" id="OLQ12434.1"/>
    </source>
</evidence>